<sequence>MTRNSVVPRYVPANAVEDKLGFLLTALTLEDKRVYLSRIGKWSGIGEALFFFDPVDAADSLKAAKEANMEELGIKADSVLLVRCHGFLIPTEISEADLRRKRRESGMKKLTEDEIEALGLTPKEDDRASFAKTPR</sequence>
<evidence type="ECO:0000313" key="1">
    <source>
        <dbReference type="EMBL" id="MFD2263751.1"/>
    </source>
</evidence>
<dbReference type="Proteomes" id="UP001597295">
    <property type="component" value="Unassembled WGS sequence"/>
</dbReference>
<accession>A0ABW5DWF1</accession>
<keyword evidence="2" id="KW-1185">Reference proteome</keyword>
<protein>
    <submittedName>
        <fullName evidence="1">Uncharacterized protein</fullName>
    </submittedName>
</protein>
<dbReference type="RefSeq" id="WP_379876797.1">
    <property type="nucleotide sequence ID" value="NZ_JBHUIP010000012.1"/>
</dbReference>
<evidence type="ECO:0000313" key="2">
    <source>
        <dbReference type="Proteomes" id="UP001597295"/>
    </source>
</evidence>
<organism evidence="1 2">
    <name type="scientific">Lacibacterium aquatile</name>
    <dbReference type="NCBI Taxonomy" id="1168082"/>
    <lineage>
        <taxon>Bacteria</taxon>
        <taxon>Pseudomonadati</taxon>
        <taxon>Pseudomonadota</taxon>
        <taxon>Alphaproteobacteria</taxon>
        <taxon>Rhodospirillales</taxon>
        <taxon>Rhodospirillaceae</taxon>
    </lineage>
</organism>
<dbReference type="EMBL" id="JBHUIP010000012">
    <property type="protein sequence ID" value="MFD2263751.1"/>
    <property type="molecule type" value="Genomic_DNA"/>
</dbReference>
<proteinExistence type="predicted"/>
<name>A0ABW5DWF1_9PROT</name>
<comment type="caution">
    <text evidence="1">The sequence shown here is derived from an EMBL/GenBank/DDBJ whole genome shotgun (WGS) entry which is preliminary data.</text>
</comment>
<gene>
    <name evidence="1" type="ORF">ACFSM5_12695</name>
</gene>
<reference evidence="2" key="1">
    <citation type="journal article" date="2019" name="Int. J. Syst. Evol. Microbiol.">
        <title>The Global Catalogue of Microorganisms (GCM) 10K type strain sequencing project: providing services to taxonomists for standard genome sequencing and annotation.</title>
        <authorList>
            <consortium name="The Broad Institute Genomics Platform"/>
            <consortium name="The Broad Institute Genome Sequencing Center for Infectious Disease"/>
            <person name="Wu L."/>
            <person name="Ma J."/>
        </authorList>
    </citation>
    <scope>NUCLEOTIDE SEQUENCE [LARGE SCALE GENOMIC DNA]</scope>
    <source>
        <strain evidence="2">CGMCC 1.19062</strain>
    </source>
</reference>